<organism evidence="3 4">
    <name type="scientific">Allacma fusca</name>
    <dbReference type="NCBI Taxonomy" id="39272"/>
    <lineage>
        <taxon>Eukaryota</taxon>
        <taxon>Metazoa</taxon>
        <taxon>Ecdysozoa</taxon>
        <taxon>Arthropoda</taxon>
        <taxon>Hexapoda</taxon>
        <taxon>Collembola</taxon>
        <taxon>Symphypleona</taxon>
        <taxon>Sminthuridae</taxon>
        <taxon>Allacma</taxon>
    </lineage>
</organism>
<keyword evidence="4" id="KW-1185">Reference proteome</keyword>
<dbReference type="InterPro" id="IPR025605">
    <property type="entry name" value="OST-HTH/LOTUS_dom"/>
</dbReference>
<sequence length="820" mass="94485">MMAKNGIEGRSTCDAAAMARYPKKDEKSESVPDVFCEYSRPLKCNRKAAENPCLNQDNYFPYRRYQEYLRIRNEIERISRLEAVVAGQDIPDLATCTDEDLKSELSGMYGGLDEDSAKFDKLFRNYKAGRVEEFEEWVKEEESIRRGDYQGWSRVLRKPDLNKEFTAQELTLFGSVAAGPACGKDWFMLPRKMLSVEEIGALKPKLIKLSSFDPELSNCLGSRVIPPQAISRDDRGVSEKLAVNIHELMARFPCGITAKGFFLEYKRMHGYTPDYQNLGYKNLIEFLVDLDHVVFTQGNGPNNDFMIYPTYAENFICTPMDTLWRIYHKLIVILQFFDGIAKTDQLVNFFQELYHIELPYLSWGFCSIDEFVVYLVENVKWRNDFYVVENTSTVGGNHADQSVAGHYVIAVTPQRRKALDDLRKVGSCSKAYHAQSIRRKEGPAIPSQFVNIGFKIPHESDSVSQNTEQECVVVYFYSPNDFEIAGVRSWVTLNQFYKKWNSVYRSLKDNNGNWRNASADPKSLQAGLLLVVFNEESSDYIRAQYVKPTDKPRMHRVRLIDEGGCITVHEENIYYMLKSVFNDLKPLVVRANLRNVQSPRYGSLWSEEVLDFAYNIMCPEERSQRFTVKYMAFENSERKWLVTLKMNDRKKVTQDVGQNIMNFCHRIGPQASYRWDPDRAPSEVVQLGKISHQAPSSESPITYSNLRTIPSRNNSKRMINGSAEQNWRTSNNSSGSNMHGFKMQNKFINQQHHRSYADAASNSSSWRCKPVSTSRCNDLNSFPSLPEAHSQSMKRAYRKKPNYTFMKTSYVSTVTSDQRK</sequence>
<dbReference type="Pfam" id="PF12872">
    <property type="entry name" value="OST-HTH"/>
    <property type="match status" value="1"/>
</dbReference>
<dbReference type="Proteomes" id="UP000708208">
    <property type="component" value="Unassembled WGS sequence"/>
</dbReference>
<dbReference type="Pfam" id="PF00567">
    <property type="entry name" value="TUDOR"/>
    <property type="match status" value="1"/>
</dbReference>
<feature type="region of interest" description="Disordered" evidence="1">
    <location>
        <begin position="695"/>
        <end position="716"/>
    </location>
</feature>
<gene>
    <name evidence="3" type="ORF">AFUS01_LOCUS30469</name>
</gene>
<evidence type="ECO:0000256" key="1">
    <source>
        <dbReference type="SAM" id="MobiDB-lite"/>
    </source>
</evidence>
<proteinExistence type="predicted"/>
<evidence type="ECO:0000259" key="2">
    <source>
        <dbReference type="PROSITE" id="PS51644"/>
    </source>
</evidence>
<comment type="caution">
    <text evidence="3">The sequence shown here is derived from an EMBL/GenBank/DDBJ whole genome shotgun (WGS) entry which is preliminary data.</text>
</comment>
<accession>A0A8J2KVR9</accession>
<name>A0A8J2KVR9_9HEXA</name>
<feature type="domain" description="HTH OST-type" evidence="2">
    <location>
        <begin position="237"/>
        <end position="311"/>
    </location>
</feature>
<evidence type="ECO:0000313" key="3">
    <source>
        <dbReference type="EMBL" id="CAG7820059.1"/>
    </source>
</evidence>
<dbReference type="AlphaFoldDB" id="A0A8J2KVR9"/>
<protein>
    <recommendedName>
        <fullName evidence="2">HTH OST-type domain-containing protein</fullName>
    </recommendedName>
</protein>
<evidence type="ECO:0000313" key="4">
    <source>
        <dbReference type="Proteomes" id="UP000708208"/>
    </source>
</evidence>
<dbReference type="PROSITE" id="PS51644">
    <property type="entry name" value="HTH_OST"/>
    <property type="match status" value="1"/>
</dbReference>
<dbReference type="InterPro" id="IPR002999">
    <property type="entry name" value="Tudor"/>
</dbReference>
<reference evidence="3" key="1">
    <citation type="submission" date="2021-06" db="EMBL/GenBank/DDBJ databases">
        <authorList>
            <person name="Hodson N. C."/>
            <person name="Mongue J. A."/>
            <person name="Jaron S. K."/>
        </authorList>
    </citation>
    <scope>NUCLEOTIDE SEQUENCE</scope>
</reference>
<dbReference type="EMBL" id="CAJVCH010468152">
    <property type="protein sequence ID" value="CAG7820059.1"/>
    <property type="molecule type" value="Genomic_DNA"/>
</dbReference>